<gene>
    <name evidence="2" type="ORF">VPK24_15400</name>
</gene>
<dbReference type="Proteomes" id="UP001604335">
    <property type="component" value="Unassembled WGS sequence"/>
</dbReference>
<evidence type="ECO:0000313" key="2">
    <source>
        <dbReference type="EMBL" id="MFG3819027.1"/>
    </source>
</evidence>
<keyword evidence="1" id="KW-1133">Transmembrane helix</keyword>
<sequence>MLDWLHTLLGHDHHALSQSIQASWQFGFSALQTSPASEFSRGYCVQICAFLVPANLLATIQALVMMVIDRPLRDRLVIGLVGSVYATLMVLHVATWFAVGVVMAPTYVLLSLAVVCLVMNGAIIGKAVRSRSNLSSSVAASAPAL</sequence>
<accession>A0ABW7CD09</accession>
<proteinExistence type="predicted"/>
<name>A0ABW7CD09_9CYAN</name>
<keyword evidence="3" id="KW-1185">Reference proteome</keyword>
<dbReference type="EMBL" id="JAZAQF010000086">
    <property type="protein sequence ID" value="MFG3819027.1"/>
    <property type="molecule type" value="Genomic_DNA"/>
</dbReference>
<dbReference type="RefSeq" id="WP_199291569.1">
    <property type="nucleotide sequence ID" value="NZ_JAZAQF010000086.1"/>
</dbReference>
<evidence type="ECO:0000256" key="1">
    <source>
        <dbReference type="SAM" id="Phobius"/>
    </source>
</evidence>
<feature type="transmembrane region" description="Helical" evidence="1">
    <location>
        <begin position="104"/>
        <end position="124"/>
    </location>
</feature>
<organism evidence="2 3">
    <name type="scientific">Limnothrix redekei LRLZ20PSL1</name>
    <dbReference type="NCBI Taxonomy" id="3112953"/>
    <lineage>
        <taxon>Bacteria</taxon>
        <taxon>Bacillati</taxon>
        <taxon>Cyanobacteriota</taxon>
        <taxon>Cyanophyceae</taxon>
        <taxon>Pseudanabaenales</taxon>
        <taxon>Pseudanabaenaceae</taxon>
        <taxon>Limnothrix</taxon>
    </lineage>
</organism>
<keyword evidence="1" id="KW-0812">Transmembrane</keyword>
<keyword evidence="1" id="KW-0472">Membrane</keyword>
<protein>
    <submittedName>
        <fullName evidence="2">Uncharacterized protein</fullName>
    </submittedName>
</protein>
<reference evidence="3" key="1">
    <citation type="journal article" date="2024" name="Algal Res.">
        <title>Biochemical, toxicological and genomic investigation of a high-biomass producing Limnothrix strain isolated from Italian shallow drinking water reservoir.</title>
        <authorList>
            <person name="Simonazzi M."/>
            <person name="Shishido T.K."/>
            <person name="Delbaje E."/>
            <person name="Wahlsten M."/>
            <person name="Fewer D.P."/>
            <person name="Sivonen K."/>
            <person name="Pezzolesi L."/>
            <person name="Pistocchi R."/>
        </authorList>
    </citation>
    <scope>NUCLEOTIDE SEQUENCE [LARGE SCALE GENOMIC DNA]</scope>
    <source>
        <strain evidence="3">LRLZ20PSL1</strain>
    </source>
</reference>
<feature type="transmembrane region" description="Helical" evidence="1">
    <location>
        <begin position="76"/>
        <end position="98"/>
    </location>
</feature>
<comment type="caution">
    <text evidence="2">The sequence shown here is derived from an EMBL/GenBank/DDBJ whole genome shotgun (WGS) entry which is preliminary data.</text>
</comment>
<evidence type="ECO:0000313" key="3">
    <source>
        <dbReference type="Proteomes" id="UP001604335"/>
    </source>
</evidence>
<feature type="transmembrane region" description="Helical" evidence="1">
    <location>
        <begin position="43"/>
        <end position="64"/>
    </location>
</feature>